<evidence type="ECO:0000256" key="10">
    <source>
        <dbReference type="ARBA" id="ARBA00023112"/>
    </source>
</evidence>
<feature type="transmembrane region" description="Helical" evidence="13">
    <location>
        <begin position="248"/>
        <end position="271"/>
    </location>
</feature>
<keyword evidence="15" id="KW-1185">Reference proteome</keyword>
<evidence type="ECO:0000256" key="11">
    <source>
        <dbReference type="ARBA" id="ARBA00023136"/>
    </source>
</evidence>
<dbReference type="RefSeq" id="WP_380788426.1">
    <property type="nucleotide sequence ID" value="NZ_JBHTKR010000001.1"/>
</dbReference>
<dbReference type="Proteomes" id="UP001597151">
    <property type="component" value="Unassembled WGS sequence"/>
</dbReference>
<keyword evidence="5" id="KW-1003">Cell membrane</keyword>
<evidence type="ECO:0000256" key="8">
    <source>
        <dbReference type="ARBA" id="ARBA00022989"/>
    </source>
</evidence>
<sequence length="316" mass="32916">MQRLIRAPWALLVLGALAALAVWLWGMGGITAVERWAADGQRDAQNAMAGLLRRLKAGDAAALAGLLGFCFAYGFFHAAGPGHGKVLIGGYGLGRRVPVGRLAGLAVASSLAQAGTAVALVYGGVFILDWSRERMVATAETWLAPLSYLLIGLVGLWLLMRGARKLWGQRVGAAMMAKVHDHHHDHHHHDHDHAHCESCGHKHGPTVAEAAQVRSLRDALMLIGAVAVRPCTGALFLLILTWRMGIDAAGIAGAFVMGLGTASVTVLVAVLSVTARESALAQIAGGPATARALSLIEIAAGALVILVATQLFASAV</sequence>
<keyword evidence="6" id="KW-0533">Nickel</keyword>
<keyword evidence="8 13" id="KW-1133">Transmembrane helix</keyword>
<reference evidence="15" key="1">
    <citation type="journal article" date="2019" name="Int. J. Syst. Evol. Microbiol.">
        <title>The Global Catalogue of Microorganisms (GCM) 10K type strain sequencing project: providing services to taxonomists for standard genome sequencing and annotation.</title>
        <authorList>
            <consortium name="The Broad Institute Genomics Platform"/>
            <consortium name="The Broad Institute Genome Sequencing Center for Infectious Disease"/>
            <person name="Wu L."/>
            <person name="Ma J."/>
        </authorList>
    </citation>
    <scope>NUCLEOTIDE SEQUENCE [LARGE SCALE GENOMIC DNA]</scope>
    <source>
        <strain evidence="15">CCUG 55328</strain>
    </source>
</reference>
<gene>
    <name evidence="14" type="ORF">ACFQ3C_01235</name>
</gene>
<keyword evidence="4 13" id="KW-0813">Transport</keyword>
<evidence type="ECO:0000256" key="9">
    <source>
        <dbReference type="ARBA" id="ARBA00023065"/>
    </source>
</evidence>
<dbReference type="InterPro" id="IPR051224">
    <property type="entry name" value="NiCoT_RcnA"/>
</dbReference>
<evidence type="ECO:0000313" key="15">
    <source>
        <dbReference type="Proteomes" id="UP001597151"/>
    </source>
</evidence>
<evidence type="ECO:0000256" key="2">
    <source>
        <dbReference type="ARBA" id="ARBA00004651"/>
    </source>
</evidence>
<evidence type="ECO:0000256" key="12">
    <source>
        <dbReference type="ARBA" id="ARBA00023285"/>
    </source>
</evidence>
<name>A0ABW3TA78_9RHOB</name>
<feature type="transmembrane region" description="Helical" evidence="13">
    <location>
        <begin position="142"/>
        <end position="160"/>
    </location>
</feature>
<feature type="transmembrane region" description="Helical" evidence="13">
    <location>
        <begin position="61"/>
        <end position="81"/>
    </location>
</feature>
<evidence type="ECO:0000256" key="3">
    <source>
        <dbReference type="ARBA" id="ARBA00022426"/>
    </source>
</evidence>
<keyword evidence="11 13" id="KW-0472">Membrane</keyword>
<keyword evidence="10" id="KW-0921">Nickel transport</keyword>
<evidence type="ECO:0000256" key="1">
    <source>
        <dbReference type="ARBA" id="ARBA00002510"/>
    </source>
</evidence>
<keyword evidence="7 13" id="KW-0812">Transmembrane</keyword>
<feature type="transmembrane region" description="Helical" evidence="13">
    <location>
        <begin position="102"/>
        <end position="122"/>
    </location>
</feature>
<comment type="function">
    <text evidence="1">Efflux system for nickel and cobalt.</text>
</comment>
<comment type="subcellular location">
    <subcellularLocation>
        <location evidence="2 13">Cell membrane</location>
        <topology evidence="2 13">Multi-pass membrane protein</topology>
    </subcellularLocation>
</comment>
<keyword evidence="3" id="KW-0171">Cobalt transport</keyword>
<keyword evidence="12" id="KW-0170">Cobalt</keyword>
<evidence type="ECO:0000256" key="7">
    <source>
        <dbReference type="ARBA" id="ARBA00022692"/>
    </source>
</evidence>
<evidence type="ECO:0000256" key="6">
    <source>
        <dbReference type="ARBA" id="ARBA00022596"/>
    </source>
</evidence>
<protein>
    <recommendedName>
        <fullName evidence="13">Nickel/cobalt efflux system</fullName>
    </recommendedName>
</protein>
<evidence type="ECO:0000313" key="14">
    <source>
        <dbReference type="EMBL" id="MFD1193291.1"/>
    </source>
</evidence>
<dbReference type="PANTHER" id="PTHR40659">
    <property type="entry name" value="NICKEL/COBALT EFFLUX SYSTEM RCNA"/>
    <property type="match status" value="1"/>
</dbReference>
<dbReference type="Pfam" id="PF03824">
    <property type="entry name" value="NicO"/>
    <property type="match status" value="1"/>
</dbReference>
<comment type="similarity">
    <text evidence="13">Belongs to the NiCoT transporter (TC 2.A.52) family.</text>
</comment>
<comment type="caution">
    <text evidence="14">The sequence shown here is derived from an EMBL/GenBank/DDBJ whole genome shotgun (WGS) entry which is preliminary data.</text>
</comment>
<proteinExistence type="inferred from homology"/>
<feature type="transmembrane region" description="Helical" evidence="13">
    <location>
        <begin position="292"/>
        <end position="313"/>
    </location>
</feature>
<keyword evidence="9" id="KW-0406">Ion transport</keyword>
<evidence type="ECO:0000256" key="13">
    <source>
        <dbReference type="RuleBase" id="RU362101"/>
    </source>
</evidence>
<feature type="transmembrane region" description="Helical" evidence="13">
    <location>
        <begin position="219"/>
        <end position="242"/>
    </location>
</feature>
<dbReference type="PANTHER" id="PTHR40659:SF1">
    <property type="entry name" value="NICKEL_COBALT EFFLUX SYSTEM RCNA"/>
    <property type="match status" value="1"/>
</dbReference>
<evidence type="ECO:0000256" key="5">
    <source>
        <dbReference type="ARBA" id="ARBA00022475"/>
    </source>
</evidence>
<accession>A0ABW3TA78</accession>
<dbReference type="InterPro" id="IPR011541">
    <property type="entry name" value="Ni/Co_transpt_high_affinity"/>
</dbReference>
<dbReference type="EMBL" id="JBHTKR010000001">
    <property type="protein sequence ID" value="MFD1193291.1"/>
    <property type="molecule type" value="Genomic_DNA"/>
</dbReference>
<organism evidence="14 15">
    <name type="scientific">Seohaeicola saemankumensis</name>
    <dbReference type="NCBI Taxonomy" id="481181"/>
    <lineage>
        <taxon>Bacteria</taxon>
        <taxon>Pseudomonadati</taxon>
        <taxon>Pseudomonadota</taxon>
        <taxon>Alphaproteobacteria</taxon>
        <taxon>Rhodobacterales</taxon>
        <taxon>Roseobacteraceae</taxon>
        <taxon>Seohaeicola</taxon>
    </lineage>
</organism>
<evidence type="ECO:0000256" key="4">
    <source>
        <dbReference type="ARBA" id="ARBA00022448"/>
    </source>
</evidence>